<keyword evidence="4 6" id="KW-1133">Transmembrane helix</keyword>
<feature type="transmembrane region" description="Helical" evidence="6">
    <location>
        <begin position="182"/>
        <end position="207"/>
    </location>
</feature>
<reference evidence="8 9" key="1">
    <citation type="submission" date="2019-12" db="EMBL/GenBank/DDBJ databases">
        <authorList>
            <person name="Li M."/>
        </authorList>
    </citation>
    <scope>NUCLEOTIDE SEQUENCE [LARGE SCALE GENOMIC DNA]</scope>
    <source>
        <strain evidence="8 9">GBMRC 2046</strain>
    </source>
</reference>
<evidence type="ECO:0000313" key="9">
    <source>
        <dbReference type="Proteomes" id="UP000433101"/>
    </source>
</evidence>
<organism evidence="8 9">
    <name type="scientific">Stappia sediminis</name>
    <dbReference type="NCBI Taxonomy" id="2692190"/>
    <lineage>
        <taxon>Bacteria</taxon>
        <taxon>Pseudomonadati</taxon>
        <taxon>Pseudomonadota</taxon>
        <taxon>Alphaproteobacteria</taxon>
        <taxon>Hyphomicrobiales</taxon>
        <taxon>Stappiaceae</taxon>
        <taxon>Stappia</taxon>
    </lineage>
</organism>
<dbReference type="InterPro" id="IPR036259">
    <property type="entry name" value="MFS_trans_sf"/>
</dbReference>
<dbReference type="PROSITE" id="PS50850">
    <property type="entry name" value="MFS"/>
    <property type="match status" value="1"/>
</dbReference>
<feature type="transmembrane region" description="Helical" evidence="6">
    <location>
        <begin position="276"/>
        <end position="294"/>
    </location>
</feature>
<evidence type="ECO:0000256" key="3">
    <source>
        <dbReference type="ARBA" id="ARBA00022692"/>
    </source>
</evidence>
<dbReference type="InterPro" id="IPR011701">
    <property type="entry name" value="MFS"/>
</dbReference>
<evidence type="ECO:0000256" key="1">
    <source>
        <dbReference type="ARBA" id="ARBA00004141"/>
    </source>
</evidence>
<feature type="transmembrane region" description="Helical" evidence="6">
    <location>
        <begin position="320"/>
        <end position="338"/>
    </location>
</feature>
<dbReference type="GO" id="GO:0022857">
    <property type="term" value="F:transmembrane transporter activity"/>
    <property type="evidence" value="ECO:0007669"/>
    <property type="project" value="InterPro"/>
</dbReference>
<feature type="transmembrane region" description="Helical" evidence="6">
    <location>
        <begin position="415"/>
        <end position="439"/>
    </location>
</feature>
<evidence type="ECO:0000256" key="2">
    <source>
        <dbReference type="ARBA" id="ARBA00022448"/>
    </source>
</evidence>
<feature type="transmembrane region" description="Helical" evidence="6">
    <location>
        <begin position="376"/>
        <end position="395"/>
    </location>
</feature>
<dbReference type="PANTHER" id="PTHR42718">
    <property type="entry name" value="MAJOR FACILITATOR SUPERFAMILY MULTIDRUG TRANSPORTER MFSC"/>
    <property type="match status" value="1"/>
</dbReference>
<feature type="transmembrane region" description="Helical" evidence="6">
    <location>
        <begin position="64"/>
        <end position="83"/>
    </location>
</feature>
<protein>
    <submittedName>
        <fullName evidence="8">MFS transporter</fullName>
    </submittedName>
</protein>
<feature type="transmembrane region" description="Helical" evidence="6">
    <location>
        <begin position="120"/>
        <end position="141"/>
    </location>
</feature>
<dbReference type="AlphaFoldDB" id="A0A7X3S5R8"/>
<comment type="caution">
    <text evidence="8">The sequence shown here is derived from an EMBL/GenBank/DDBJ whole genome shotgun (WGS) entry which is preliminary data.</text>
</comment>
<feature type="transmembrane region" description="Helical" evidence="6">
    <location>
        <begin position="350"/>
        <end position="370"/>
    </location>
</feature>
<keyword evidence="5 6" id="KW-0472">Membrane</keyword>
<dbReference type="SUPFAM" id="SSF103473">
    <property type="entry name" value="MFS general substrate transporter"/>
    <property type="match status" value="1"/>
</dbReference>
<proteinExistence type="predicted"/>
<keyword evidence="3 6" id="KW-0812">Transmembrane</keyword>
<feature type="transmembrane region" description="Helical" evidence="6">
    <location>
        <begin position="245"/>
        <end position="264"/>
    </location>
</feature>
<evidence type="ECO:0000256" key="4">
    <source>
        <dbReference type="ARBA" id="ARBA00022989"/>
    </source>
</evidence>
<dbReference type="Proteomes" id="UP000433101">
    <property type="component" value="Unassembled WGS sequence"/>
</dbReference>
<evidence type="ECO:0000259" key="7">
    <source>
        <dbReference type="PROSITE" id="PS50850"/>
    </source>
</evidence>
<feature type="transmembrane region" description="Helical" evidence="6">
    <location>
        <begin position="153"/>
        <end position="176"/>
    </location>
</feature>
<sequence length="485" mass="50771">MSFSDTRHSTLRRRYAGIFFDLTGQARWLASLTLILGVGSHAVNGFVTAAALPDIIRELGGQERAFWVFTLFQVAAIVAGTMTGTLKARLGAKPLFIFATLLLLAGSLVAGLALSIPGLLAGRFVQGFGEGMIMALCYIVIPDLFEERAVPAVYSLLSAVWALAAGAGPLMAGILIETWSWRAAFLANVPLTALLLMLALAVIPSATREKAEISDKAKAAAIPRLLMIAIAVTLISFIGEMSDPKAIVTVLAAGLGLIVFTLYLDGRSALPFVPKGAFRLAGILGLSVWIRLIMSSSNAIRGVYYTGIGQSLWGLSVTQASYASTLTAFSWTIAAWLVAGVSDPDAQRRFIRLGTISSAIGLATVAWALFMQSFPLFAVGSIACGAGFGMSYLFLSKSIIYATEGAERDRAAGIIPTLTSAGVAIGAAITSLFALQFGLSEPGTGELVTREAAIASGPPVFLVMAGFAALAIPLAFALPKLRRAG</sequence>
<dbReference type="Gene3D" id="1.20.1250.20">
    <property type="entry name" value="MFS general substrate transporter like domains"/>
    <property type="match status" value="2"/>
</dbReference>
<dbReference type="Pfam" id="PF07690">
    <property type="entry name" value="MFS_1"/>
    <property type="match status" value="1"/>
</dbReference>
<dbReference type="EMBL" id="WUMV01000001">
    <property type="protein sequence ID" value="MXN63434.1"/>
    <property type="molecule type" value="Genomic_DNA"/>
</dbReference>
<feature type="transmembrane region" description="Helical" evidence="6">
    <location>
        <begin position="219"/>
        <end position="239"/>
    </location>
</feature>
<name>A0A7X3S5R8_9HYPH</name>
<comment type="subcellular location">
    <subcellularLocation>
        <location evidence="1">Membrane</location>
        <topology evidence="1">Multi-pass membrane protein</topology>
    </subcellularLocation>
</comment>
<feature type="domain" description="Major facilitator superfamily (MFS) profile" evidence="7">
    <location>
        <begin position="30"/>
        <end position="483"/>
    </location>
</feature>
<dbReference type="GO" id="GO:0016020">
    <property type="term" value="C:membrane"/>
    <property type="evidence" value="ECO:0007669"/>
    <property type="project" value="UniProtKB-SubCell"/>
</dbReference>
<evidence type="ECO:0000256" key="6">
    <source>
        <dbReference type="SAM" id="Phobius"/>
    </source>
</evidence>
<keyword evidence="9" id="KW-1185">Reference proteome</keyword>
<feature type="transmembrane region" description="Helical" evidence="6">
    <location>
        <begin position="459"/>
        <end position="478"/>
    </location>
</feature>
<evidence type="ECO:0000313" key="8">
    <source>
        <dbReference type="EMBL" id="MXN63434.1"/>
    </source>
</evidence>
<dbReference type="RefSeq" id="WP_160773691.1">
    <property type="nucleotide sequence ID" value="NZ_WUMV01000001.1"/>
</dbReference>
<dbReference type="InterPro" id="IPR020846">
    <property type="entry name" value="MFS_dom"/>
</dbReference>
<gene>
    <name evidence="8" type="ORF">GR183_00825</name>
</gene>
<keyword evidence="2" id="KW-0813">Transport</keyword>
<accession>A0A7X3S5R8</accession>
<dbReference type="PANTHER" id="PTHR42718:SF9">
    <property type="entry name" value="MAJOR FACILITATOR SUPERFAMILY MULTIDRUG TRANSPORTER MFSC"/>
    <property type="match status" value="1"/>
</dbReference>
<feature type="transmembrane region" description="Helical" evidence="6">
    <location>
        <begin position="95"/>
        <end position="114"/>
    </location>
</feature>
<feature type="transmembrane region" description="Helical" evidence="6">
    <location>
        <begin position="28"/>
        <end position="52"/>
    </location>
</feature>
<evidence type="ECO:0000256" key="5">
    <source>
        <dbReference type="ARBA" id="ARBA00023136"/>
    </source>
</evidence>